<dbReference type="Proteomes" id="UP000308600">
    <property type="component" value="Unassembled WGS sequence"/>
</dbReference>
<protein>
    <submittedName>
        <fullName evidence="1">Uncharacterized protein</fullName>
    </submittedName>
</protein>
<proteinExistence type="predicted"/>
<evidence type="ECO:0000313" key="1">
    <source>
        <dbReference type="EMBL" id="TFK77156.1"/>
    </source>
</evidence>
<keyword evidence="2" id="KW-1185">Reference proteome</keyword>
<sequence length="655" mass="73237">MTEPSTSQPAPPHIFIAEDGSPLKVFVEASGISGRPKIVRKLKKSGAHICKDPSHARVILVDPSSIQGRQFIREWGLDSNKVVLEYRWVSRCLDAMQLLGTKDEWGGFLTKDDGLPLNIGDIDDESPALPTPRVTPIESAPRRTSPRNAVAGPSGVKSDPAESKSSEAPTPVQSSNLEVTNPSSDESPGSQLPPQPHLDPQVQAMLAQHGLLQGPNLAALVEYLRVYAPYSLNPSIIYPSANTPQVNPLNFLWGNMSFAPQIPPQGAVMPPPMSFPPHLQPISVATPAPLTTYVPASTSHEPEVIEIKEEHNADERLSPAIRAPEDLFRGEDSKEHTFFVQVDLHNRFALVNDIKKHGGKIVNNHTQADFVVLYQRSKSFSELQKSSINKGKTPVSAAFVRDSISRGTLMDPKRYVFEVVDQQRKRRTQAALDDTKSGKLEKEVKKRKINTTTLSETEIRHPPSPPPPEHPRIAVGNTFRYSNEEKDYMNRYIEVLLERDHTISVRAISQQMHRKLPYRTLRAWTQYIGKEARDHIDQTRKKQSIAFRKAQNARNPAEALCKAEPEEPQNLLMGPDDSGQTFSFQAFNEDVETIARFFATGGTEDQEDDGQAFSRLAASFRCQTASSWDEFYHTYHQNVAQRYEQLVKELYPEGV</sequence>
<reference evidence="1 2" key="1">
    <citation type="journal article" date="2019" name="Nat. Ecol. Evol.">
        <title>Megaphylogeny resolves global patterns of mushroom evolution.</title>
        <authorList>
            <person name="Varga T."/>
            <person name="Krizsan K."/>
            <person name="Foldi C."/>
            <person name="Dima B."/>
            <person name="Sanchez-Garcia M."/>
            <person name="Sanchez-Ramirez S."/>
            <person name="Szollosi G.J."/>
            <person name="Szarkandi J.G."/>
            <person name="Papp V."/>
            <person name="Albert L."/>
            <person name="Andreopoulos W."/>
            <person name="Angelini C."/>
            <person name="Antonin V."/>
            <person name="Barry K.W."/>
            <person name="Bougher N.L."/>
            <person name="Buchanan P."/>
            <person name="Buyck B."/>
            <person name="Bense V."/>
            <person name="Catcheside P."/>
            <person name="Chovatia M."/>
            <person name="Cooper J."/>
            <person name="Damon W."/>
            <person name="Desjardin D."/>
            <person name="Finy P."/>
            <person name="Geml J."/>
            <person name="Haridas S."/>
            <person name="Hughes K."/>
            <person name="Justo A."/>
            <person name="Karasinski D."/>
            <person name="Kautmanova I."/>
            <person name="Kiss B."/>
            <person name="Kocsube S."/>
            <person name="Kotiranta H."/>
            <person name="LaButti K.M."/>
            <person name="Lechner B.E."/>
            <person name="Liimatainen K."/>
            <person name="Lipzen A."/>
            <person name="Lukacs Z."/>
            <person name="Mihaltcheva S."/>
            <person name="Morgado L.N."/>
            <person name="Niskanen T."/>
            <person name="Noordeloos M.E."/>
            <person name="Ohm R.A."/>
            <person name="Ortiz-Santana B."/>
            <person name="Ovrebo C."/>
            <person name="Racz N."/>
            <person name="Riley R."/>
            <person name="Savchenko A."/>
            <person name="Shiryaev A."/>
            <person name="Soop K."/>
            <person name="Spirin V."/>
            <person name="Szebenyi C."/>
            <person name="Tomsovsky M."/>
            <person name="Tulloss R.E."/>
            <person name="Uehling J."/>
            <person name="Grigoriev I.V."/>
            <person name="Vagvolgyi C."/>
            <person name="Papp T."/>
            <person name="Martin F.M."/>
            <person name="Miettinen O."/>
            <person name="Hibbett D.S."/>
            <person name="Nagy L.G."/>
        </authorList>
    </citation>
    <scope>NUCLEOTIDE SEQUENCE [LARGE SCALE GENOMIC DNA]</scope>
    <source>
        <strain evidence="1 2">NL-1719</strain>
    </source>
</reference>
<accession>A0ACD3BGY8</accession>
<gene>
    <name evidence="1" type="ORF">BDN72DRAFT_830322</name>
</gene>
<name>A0ACD3BGY8_9AGAR</name>
<organism evidence="1 2">
    <name type="scientific">Pluteus cervinus</name>
    <dbReference type="NCBI Taxonomy" id="181527"/>
    <lineage>
        <taxon>Eukaryota</taxon>
        <taxon>Fungi</taxon>
        <taxon>Dikarya</taxon>
        <taxon>Basidiomycota</taxon>
        <taxon>Agaricomycotina</taxon>
        <taxon>Agaricomycetes</taxon>
        <taxon>Agaricomycetidae</taxon>
        <taxon>Agaricales</taxon>
        <taxon>Pluteineae</taxon>
        <taxon>Pluteaceae</taxon>
        <taxon>Pluteus</taxon>
    </lineage>
</organism>
<dbReference type="EMBL" id="ML208259">
    <property type="protein sequence ID" value="TFK77156.1"/>
    <property type="molecule type" value="Genomic_DNA"/>
</dbReference>
<evidence type="ECO:0000313" key="2">
    <source>
        <dbReference type="Proteomes" id="UP000308600"/>
    </source>
</evidence>